<dbReference type="EMBL" id="AGRW01000053">
    <property type="protein sequence ID" value="EIC00968.1"/>
    <property type="molecule type" value="Genomic_DNA"/>
</dbReference>
<dbReference type="CDD" id="cd02440">
    <property type="entry name" value="AdoMet_MTases"/>
    <property type="match status" value="1"/>
</dbReference>
<dbReference type="InterPro" id="IPR041698">
    <property type="entry name" value="Methyltransf_25"/>
</dbReference>
<reference evidence="2 3" key="1">
    <citation type="submission" date="2011-09" db="EMBL/GenBank/DDBJ databases">
        <title>The draft genome of Treponema saccharophilum DSM 2985.</title>
        <authorList>
            <consortium name="US DOE Joint Genome Institute (JGI-PGF)"/>
            <person name="Lucas S."/>
            <person name="Copeland A."/>
            <person name="Lapidus A."/>
            <person name="Glavina del Rio T."/>
            <person name="Dalin E."/>
            <person name="Tice H."/>
            <person name="Bruce D."/>
            <person name="Goodwin L."/>
            <person name="Pitluck S."/>
            <person name="Peters L."/>
            <person name="Kyrpides N."/>
            <person name="Mavromatis K."/>
            <person name="Ivanova N."/>
            <person name="Markowitz V."/>
            <person name="Cheng J.-F."/>
            <person name="Hugenholtz P."/>
            <person name="Woyke T."/>
            <person name="Wu D."/>
            <person name="Gronow S."/>
            <person name="Wellnitz S."/>
            <person name="Brambilla E."/>
            <person name="Klenk H.-P."/>
            <person name="Eisen J.A."/>
        </authorList>
    </citation>
    <scope>NUCLEOTIDE SEQUENCE [LARGE SCALE GENOMIC DNA]</scope>
    <source>
        <strain evidence="2 3">DSM 2985</strain>
    </source>
</reference>
<dbReference type="AlphaFoldDB" id="H7ENP0"/>
<accession>H7ENP0</accession>
<dbReference type="Pfam" id="PF13649">
    <property type="entry name" value="Methyltransf_25"/>
    <property type="match status" value="1"/>
</dbReference>
<evidence type="ECO:0000259" key="1">
    <source>
        <dbReference type="Pfam" id="PF13649"/>
    </source>
</evidence>
<dbReference type="STRING" id="907348.TresaDRAFT_0793"/>
<dbReference type="InterPro" id="IPR029063">
    <property type="entry name" value="SAM-dependent_MTases_sf"/>
</dbReference>
<dbReference type="Proteomes" id="UP000003571">
    <property type="component" value="Unassembled WGS sequence"/>
</dbReference>
<keyword evidence="2" id="KW-0489">Methyltransferase</keyword>
<dbReference type="SUPFAM" id="SSF53335">
    <property type="entry name" value="S-adenosyl-L-methionine-dependent methyltransferases"/>
    <property type="match status" value="1"/>
</dbReference>
<keyword evidence="3" id="KW-1185">Reference proteome</keyword>
<sequence length="263" mass="29659">MTQLEKYYNKFKEDHRLTTRHGSVEFAVSMEKIRECAAKCGGTAAKILDVGAGTGRYSVALSEEGFDVTAVELVKHNLDILLSKHAKVKCWPGDARDLSFLPDKEFDITLLFGPMYHLHTEEDRLAALNEAKRVTKDGGFILVAYVMNEYAIISYCFKKGKILDCIRNKTLTDDFHAITETEKDLYSYTRIEDMDALNKKAGLVRDKIFAPDGAADYMRRELNALDEESFGYFVKYQLSVCERPDLLGASSHTVDVLRVPSSS</sequence>
<dbReference type="GO" id="GO:0032259">
    <property type="term" value="P:methylation"/>
    <property type="evidence" value="ECO:0007669"/>
    <property type="project" value="UniProtKB-KW"/>
</dbReference>
<dbReference type="PATRIC" id="fig|907348.3.peg.2569"/>
<comment type="caution">
    <text evidence="2">The sequence shown here is derived from an EMBL/GenBank/DDBJ whole genome shotgun (WGS) entry which is preliminary data.</text>
</comment>
<evidence type="ECO:0000313" key="3">
    <source>
        <dbReference type="Proteomes" id="UP000003571"/>
    </source>
</evidence>
<dbReference type="OrthoDB" id="9810615at2"/>
<feature type="domain" description="Methyltransferase" evidence="1">
    <location>
        <begin position="47"/>
        <end position="139"/>
    </location>
</feature>
<dbReference type="GO" id="GO:0008168">
    <property type="term" value="F:methyltransferase activity"/>
    <property type="evidence" value="ECO:0007669"/>
    <property type="project" value="UniProtKB-KW"/>
</dbReference>
<keyword evidence="2" id="KW-0808">Transferase</keyword>
<dbReference type="eggNOG" id="COG0500">
    <property type="taxonomic scope" value="Bacteria"/>
</dbReference>
<dbReference type="RefSeq" id="WP_002706162.1">
    <property type="nucleotide sequence ID" value="NZ_AGRW01000053.1"/>
</dbReference>
<organism evidence="2 3">
    <name type="scientific">Treponema saccharophilum DSM 2985</name>
    <dbReference type="NCBI Taxonomy" id="907348"/>
    <lineage>
        <taxon>Bacteria</taxon>
        <taxon>Pseudomonadati</taxon>
        <taxon>Spirochaetota</taxon>
        <taxon>Spirochaetia</taxon>
        <taxon>Spirochaetales</taxon>
        <taxon>Treponemataceae</taxon>
        <taxon>Treponema</taxon>
    </lineage>
</organism>
<name>H7ENP0_9SPIR</name>
<evidence type="ECO:0000313" key="2">
    <source>
        <dbReference type="EMBL" id="EIC00968.1"/>
    </source>
</evidence>
<protein>
    <submittedName>
        <fullName evidence="2">Methyltransferase type 11</fullName>
    </submittedName>
</protein>
<proteinExistence type="predicted"/>
<dbReference type="Gene3D" id="3.40.50.150">
    <property type="entry name" value="Vaccinia Virus protein VP39"/>
    <property type="match status" value="1"/>
</dbReference>
<gene>
    <name evidence="2" type="ORF">TresaDRAFT_0793</name>
</gene>